<dbReference type="InterPro" id="IPR036374">
    <property type="entry name" value="OxRdtase_Mopterin-bd_sf"/>
</dbReference>
<dbReference type="SUPFAM" id="SSF56524">
    <property type="entry name" value="Oxidoreductase molybdopterin-binding domain"/>
    <property type="match status" value="1"/>
</dbReference>
<dbReference type="InterPro" id="IPR000572">
    <property type="entry name" value="OxRdtase_Mopterin-bd_dom"/>
</dbReference>
<dbReference type="RefSeq" id="WP_266124213.1">
    <property type="nucleotide sequence ID" value="NZ_JAJHNU010000002.1"/>
</dbReference>
<dbReference type="Pfam" id="PF00174">
    <property type="entry name" value="Oxidored_molyb"/>
    <property type="match status" value="1"/>
</dbReference>
<evidence type="ECO:0000313" key="3">
    <source>
        <dbReference type="Proteomes" id="UP001168613"/>
    </source>
</evidence>
<gene>
    <name evidence="2" type="ORF">LMS43_09600</name>
</gene>
<dbReference type="Gene3D" id="3.90.420.10">
    <property type="entry name" value="Oxidoreductase, molybdopterin-binding domain"/>
    <property type="match status" value="1"/>
</dbReference>
<sequence>MQHSSTRLNRYRLITQAKLCWLALVLCVGGQKVRADMVSEVDVLAPAKQEVLLLITGAIKYTNQGDHSAHLDAEHLQHLPQHTIHTSTVATDGVKRFDGVLVRHVLDLVGAHGTYLEAQAHNGYTVHIPMDDFFDYEVLMATHMDGKQLELSDKGPLWIVYPRDSHRKLQDIRYDYRWVWQLKQLTVK</sequence>
<organism evidence="2 3">
    <name type="scientific">Alcaligenes endophyticus</name>
    <dbReference type="NCBI Taxonomy" id="1929088"/>
    <lineage>
        <taxon>Bacteria</taxon>
        <taxon>Pseudomonadati</taxon>
        <taxon>Pseudomonadota</taxon>
        <taxon>Betaproteobacteria</taxon>
        <taxon>Burkholderiales</taxon>
        <taxon>Alcaligenaceae</taxon>
        <taxon>Alcaligenes</taxon>
    </lineage>
</organism>
<protein>
    <submittedName>
        <fullName evidence="2">Molybdopterin-dependent oxidoreductase</fullName>
    </submittedName>
</protein>
<name>A0ABT8EJT0_9BURK</name>
<evidence type="ECO:0000259" key="1">
    <source>
        <dbReference type="Pfam" id="PF00174"/>
    </source>
</evidence>
<reference evidence="2" key="1">
    <citation type="submission" date="2021-11" db="EMBL/GenBank/DDBJ databases">
        <title>Draft genome sequence of Alcaligenes endophyticus type strain CCUG 75668T.</title>
        <authorList>
            <person name="Salva-Serra F."/>
            <person name="Duran R.E."/>
            <person name="Seeger M."/>
            <person name="Moore E.R.B."/>
            <person name="Jaen-Luchoro D."/>
        </authorList>
    </citation>
    <scope>NUCLEOTIDE SEQUENCE</scope>
    <source>
        <strain evidence="2">CCUG 75668</strain>
    </source>
</reference>
<dbReference type="Proteomes" id="UP001168613">
    <property type="component" value="Unassembled WGS sequence"/>
</dbReference>
<accession>A0ABT8EJT0</accession>
<keyword evidence="3" id="KW-1185">Reference proteome</keyword>
<dbReference type="EMBL" id="JAJHNU010000002">
    <property type="protein sequence ID" value="MDN4121542.1"/>
    <property type="molecule type" value="Genomic_DNA"/>
</dbReference>
<proteinExistence type="predicted"/>
<comment type="caution">
    <text evidence="2">The sequence shown here is derived from an EMBL/GenBank/DDBJ whole genome shotgun (WGS) entry which is preliminary data.</text>
</comment>
<evidence type="ECO:0000313" key="2">
    <source>
        <dbReference type="EMBL" id="MDN4121542.1"/>
    </source>
</evidence>
<feature type="domain" description="Oxidoreductase molybdopterin-binding" evidence="1">
    <location>
        <begin position="93"/>
        <end position="162"/>
    </location>
</feature>